<dbReference type="Pfam" id="PF09481">
    <property type="entry name" value="CRISPR_Cse1"/>
    <property type="match status" value="1"/>
</dbReference>
<dbReference type="InterPro" id="IPR013381">
    <property type="entry name" value="CRISPR-assoc_prot_Cse1"/>
</dbReference>
<comment type="caution">
    <text evidence="1">The sequence shown here is derived from an EMBL/GenBank/DDBJ whole genome shotgun (WGS) entry which is preliminary data.</text>
</comment>
<sequence length="555" mass="60412">MSETTQHAAFDLTVEPWIVVLDKAGVRREMSIRDAFREAGEISQIVGEVPTQGFAILRVLLAILHRAVDGPRFEEGEDRSRHEHWCEVRDDWDGVVGAVGEYLDEYRERFDLRHPVTPFFQVAGLSTAAKDAAGLEMLIADVPNGQQYQTTRSGRGTATITWAEGARWLVHAHAYDPSGIRGAAIGDPRAKGGKGYPIGPGWSGQIGGVFLQGATLRDTLLLNLTESVTAGLETVGTDVPVWERPALTAAPDGGPDGREPTGPLDLYTWQTRRIRLVGDGVVHGVVLCNGDKATPQNRFRLEPLTAWRWSDPQTKKFKQDTWMPRKHDPSRAIWRGLAGLLTGASGSKDKAPGVLRFAEELLADGVLTEPVLTVRAVGITYGPQEATISEITDDHLDLPAEIVAHGDGETARLAVLAVEQADRAVYQLASFAQNLALAAGGDTESSGPRDRAREAAFAELDPMFRRWLLSLATSDDLRKSETVWQRDVAAVVHRQADDLAGQAGPAAVVGRQARGRHIDLGLAHAWIRAGVAKELPLAAAERRRPRNERDDKGES</sequence>
<evidence type="ECO:0000313" key="1">
    <source>
        <dbReference type="EMBL" id="GAA1870962.1"/>
    </source>
</evidence>
<dbReference type="CDD" id="cd09729">
    <property type="entry name" value="Cse1_I-E"/>
    <property type="match status" value="1"/>
</dbReference>
<dbReference type="Proteomes" id="UP001501094">
    <property type="component" value="Unassembled WGS sequence"/>
</dbReference>
<dbReference type="RefSeq" id="WP_344104948.1">
    <property type="nucleotide sequence ID" value="NZ_BAAANL010000007.1"/>
</dbReference>
<dbReference type="NCBIfam" id="TIGR02547">
    <property type="entry name" value="casA_cse1"/>
    <property type="match status" value="1"/>
</dbReference>
<reference evidence="1 2" key="1">
    <citation type="journal article" date="2019" name="Int. J. Syst. Evol. Microbiol.">
        <title>The Global Catalogue of Microorganisms (GCM) 10K type strain sequencing project: providing services to taxonomists for standard genome sequencing and annotation.</title>
        <authorList>
            <consortium name="The Broad Institute Genomics Platform"/>
            <consortium name="The Broad Institute Genome Sequencing Center for Infectious Disease"/>
            <person name="Wu L."/>
            <person name="Ma J."/>
        </authorList>
    </citation>
    <scope>NUCLEOTIDE SEQUENCE [LARGE SCALE GENOMIC DNA]</scope>
    <source>
        <strain evidence="1 2">JCM 14326</strain>
    </source>
</reference>
<dbReference type="Gene3D" id="1.10.132.100">
    <property type="match status" value="1"/>
</dbReference>
<dbReference type="EMBL" id="BAAANL010000007">
    <property type="protein sequence ID" value="GAA1870962.1"/>
    <property type="molecule type" value="Genomic_DNA"/>
</dbReference>
<organism evidence="1 2">
    <name type="scientific">Myceligenerans crystallogenes</name>
    <dbReference type="NCBI Taxonomy" id="316335"/>
    <lineage>
        <taxon>Bacteria</taxon>
        <taxon>Bacillati</taxon>
        <taxon>Actinomycetota</taxon>
        <taxon>Actinomycetes</taxon>
        <taxon>Micrococcales</taxon>
        <taxon>Promicromonosporaceae</taxon>
        <taxon>Myceligenerans</taxon>
    </lineage>
</organism>
<keyword evidence="2" id="KW-1185">Reference proteome</keyword>
<evidence type="ECO:0000313" key="2">
    <source>
        <dbReference type="Proteomes" id="UP001501094"/>
    </source>
</evidence>
<accession>A0ABN2NK76</accession>
<proteinExistence type="predicted"/>
<name>A0ABN2NK76_9MICO</name>
<gene>
    <name evidence="1" type="primary">casA</name>
    <name evidence="1" type="ORF">GCM10009751_32630</name>
</gene>
<protein>
    <submittedName>
        <fullName evidence="1">Type I-E CRISPR-associated protein Cse1/CasA</fullName>
    </submittedName>
</protein>